<dbReference type="eggNOG" id="COG4995">
    <property type="taxonomic scope" value="Bacteria"/>
</dbReference>
<evidence type="ECO:0000256" key="1">
    <source>
        <dbReference type="SAM" id="MobiDB-lite"/>
    </source>
</evidence>
<evidence type="ECO:0000259" key="2">
    <source>
        <dbReference type="Pfam" id="PF12770"/>
    </source>
</evidence>
<name>I0H898_ACTM4</name>
<feature type="region of interest" description="Disordered" evidence="1">
    <location>
        <begin position="377"/>
        <end position="398"/>
    </location>
</feature>
<dbReference type="SUPFAM" id="SSF69322">
    <property type="entry name" value="Tricorn protease domain 2"/>
    <property type="match status" value="1"/>
</dbReference>
<dbReference type="Gene3D" id="2.130.10.10">
    <property type="entry name" value="YVTN repeat-like/Quinoprotein amine dehydrogenase"/>
    <property type="match status" value="1"/>
</dbReference>
<dbReference type="STRING" id="512565.AMIS_40150"/>
<dbReference type="eggNOG" id="COG2319">
    <property type="taxonomic scope" value="Bacteria"/>
</dbReference>
<dbReference type="PATRIC" id="fig|512565.3.peg.4003"/>
<accession>I0H898</accession>
<dbReference type="OrthoDB" id="414967at2"/>
<dbReference type="HOGENOM" id="CLU_320212_0_0_11"/>
<dbReference type="KEGG" id="ams:AMIS_40150"/>
<evidence type="ECO:0000313" key="3">
    <source>
        <dbReference type="EMBL" id="BAL89235.1"/>
    </source>
</evidence>
<dbReference type="EMBL" id="AP012319">
    <property type="protein sequence ID" value="BAL89235.1"/>
    <property type="molecule type" value="Genomic_DNA"/>
</dbReference>
<keyword evidence="4" id="KW-1185">Reference proteome</keyword>
<proteinExistence type="predicted"/>
<organism evidence="3 4">
    <name type="scientific">Actinoplanes missouriensis (strain ATCC 14538 / DSM 43046 / CBS 188.64 / JCM 3121 / NBRC 102363 / NCIMB 12654 / NRRL B-3342 / UNCC 431)</name>
    <dbReference type="NCBI Taxonomy" id="512565"/>
    <lineage>
        <taxon>Bacteria</taxon>
        <taxon>Bacillati</taxon>
        <taxon>Actinomycetota</taxon>
        <taxon>Actinomycetes</taxon>
        <taxon>Micromonosporales</taxon>
        <taxon>Micromonosporaceae</taxon>
        <taxon>Actinoplanes</taxon>
    </lineage>
</organism>
<dbReference type="InterPro" id="IPR015943">
    <property type="entry name" value="WD40/YVTN_repeat-like_dom_sf"/>
</dbReference>
<dbReference type="InterPro" id="IPR024983">
    <property type="entry name" value="CHAT_dom"/>
</dbReference>
<reference evidence="3 4" key="1">
    <citation type="submission" date="2012-02" db="EMBL/GenBank/DDBJ databases">
        <title>Complete genome sequence of Actinoplanes missouriensis 431 (= NBRC 102363).</title>
        <authorList>
            <person name="Ohnishi Y."/>
            <person name="Ishikawa J."/>
            <person name="Sekine M."/>
            <person name="Hosoyama A."/>
            <person name="Harada T."/>
            <person name="Narita H."/>
            <person name="Hata T."/>
            <person name="Konno Y."/>
            <person name="Tutikane K."/>
            <person name="Fujita N."/>
            <person name="Horinouchi S."/>
            <person name="Hayakawa M."/>
        </authorList>
    </citation>
    <scope>NUCLEOTIDE SEQUENCE [LARGE SCALE GENOMIC DNA]</scope>
    <source>
        <strain evidence="4">ATCC 14538 / DSM 43046 / CBS 188.64 / JCM 3121 / NBRC 102363 / NCIMB 12654 / NRRL B-3342 / UNCC 431</strain>
    </source>
</reference>
<dbReference type="RefSeq" id="WP_014444129.1">
    <property type="nucleotide sequence ID" value="NC_017093.1"/>
</dbReference>
<feature type="region of interest" description="Disordered" evidence="1">
    <location>
        <begin position="473"/>
        <end position="492"/>
    </location>
</feature>
<evidence type="ECO:0000313" key="4">
    <source>
        <dbReference type="Proteomes" id="UP000007882"/>
    </source>
</evidence>
<dbReference type="AlphaFoldDB" id="I0H898"/>
<gene>
    <name evidence="3" type="ordered locus">AMIS_40150</name>
</gene>
<dbReference type="Proteomes" id="UP000007882">
    <property type="component" value="Chromosome"/>
</dbReference>
<sequence>MESGYAEVSFTRRGGNSYVVRIRTELGSAEEEFELPTPEELEDKLIAVESAITLSSSPPVRRGRPTAVEVPARRFGEFLFKKVFKGSVHAHLEYFLQQARDNDIDVMLGIQSSSTYAQLACLPWELMFDPGAGDYLIFKADIVRYLGAAAALQSAAVELPLQVLVVVASPSDQQQLNVERERASLESALYPLVDEGLVELSWLEEPDWDQLNRKLDERKWHVFHFIGHGGHDISRGEGYIYLVNAATGRSDRITATDLGRLLIKQRQLRLAVLNACDTARSEPEEHQMSVSETLVRNGVPGVAAMQYPISDSAAKAFTQVFYAEVSAGRPVNRAMSAARLALTRHYSGTLEWATPVLYLKHPTSAVFSLRPREPVKMEIDPDEPEVPRPRQPVERGAPEPDFLTEVTRWLEHDKVEKAITVVGRNKKSWAGYEQEVAALLVQAAERAAGPGNHVLAERAYSLALQADPRDVRLRSARDRARPKAEAQQREREDLLNTAAQAARDGDEETAVRCYERIYAVNSADAEVVGLLSAARIRLAVANVVARVEVAFRDSDWMTVIDELSKIQSRRNVPWDMVGKRVTRIFGRSVSDLVSDARMGLLRENKLPLRLRYTTAAHGAERLVYSPDSEWLATWGPTGEARLLYSDGNLLRRLRHRRGFQRPVLASLAFEYNTLWLVTAYGKPELSCWRVVGGVARVFSTDRTPSVLATLIHPLTAVSAGTVVDVWDVAAGERVHRGFKHERRVVDMVTAGSSREILLTATEDTVHLWSVPQVEELITRRVPGAIVRLAVDSQARVVVVVLADGRVAYWTAFERETQPRLLPEVSEAAVADVSPDGRLLAVLDGGVARLWDIARAEELPRPPFPEGLTDIRIGPDGWHLAMVNAENVTVYTCETPRKKSPISLEDL</sequence>
<dbReference type="Pfam" id="PF12770">
    <property type="entry name" value="CHAT"/>
    <property type="match status" value="1"/>
</dbReference>
<feature type="domain" description="CHAT" evidence="2">
    <location>
        <begin position="114"/>
        <end position="356"/>
    </location>
</feature>
<protein>
    <recommendedName>
        <fullName evidence="2">CHAT domain-containing protein</fullName>
    </recommendedName>
</protein>